<dbReference type="GO" id="GO:0005634">
    <property type="term" value="C:nucleus"/>
    <property type="evidence" value="ECO:0007669"/>
    <property type="project" value="TreeGrafter"/>
</dbReference>
<dbReference type="Pfam" id="PF03184">
    <property type="entry name" value="DDE_1"/>
    <property type="match status" value="1"/>
</dbReference>
<dbReference type="Pfam" id="PF03221">
    <property type="entry name" value="HTH_Tnp_Tc5"/>
    <property type="match status" value="1"/>
</dbReference>
<dbReference type="SUPFAM" id="SSF46689">
    <property type="entry name" value="Homeodomain-like"/>
    <property type="match status" value="1"/>
</dbReference>
<dbReference type="GO" id="GO:0003677">
    <property type="term" value="F:DNA binding"/>
    <property type="evidence" value="ECO:0007669"/>
    <property type="project" value="UniProtKB-KW"/>
</dbReference>
<protein>
    <submittedName>
        <fullName evidence="3">2901_t:CDS:1</fullName>
    </submittedName>
</protein>
<dbReference type="PANTHER" id="PTHR19303">
    <property type="entry name" value="TRANSPOSON"/>
    <property type="match status" value="1"/>
</dbReference>
<keyword evidence="1" id="KW-0238">DNA-binding</keyword>
<name>A0A9N9JUJ9_9GLOM</name>
<sequence>DKWNLTIDESTVSRILKTSDQRIGNEIVNSNAKRHRTTTYSELDLALKEFVLIYQHRTVLSDALLIEKAKALADSLEIPQGALNFSPGWLYKFKSRNGIHLRKLQGEAASADEVAIDEMLPLIKDKCANYPIERIYNMDETGLFYRLEPDRTLATQRLSGRKISKERLSIALCANADGSHKFNPLVIGKYKKPRCFKNINISNLYMTYRNNAKAWMITSLFQEWIKEFDRQVGLKYHGQRVLLLLDNCTKIENGKRAENLKMNVLQAIHFLIQSWDEVSTSTIRNCWSHTKILPADTSFYLKSPSEDLRRTADPVLNDILNALETLDLPDPMPVEEFLAIPEENVVYEVPSDDQVITDLVETFRADEPTTVELEDIDDSLEIPIVSANTANVSLETVRTFLLQQNDAEEYANALRKVEKFIKKVKATQ</sequence>
<dbReference type="PROSITE" id="PS51253">
    <property type="entry name" value="HTH_CENPB"/>
    <property type="match status" value="1"/>
</dbReference>
<dbReference type="InterPro" id="IPR006600">
    <property type="entry name" value="HTH_CenpB_DNA-bd_dom"/>
</dbReference>
<dbReference type="EMBL" id="CAJVPY010032662">
    <property type="protein sequence ID" value="CAG8798029.1"/>
    <property type="molecule type" value="Genomic_DNA"/>
</dbReference>
<dbReference type="InterPro" id="IPR050863">
    <property type="entry name" value="CenT-Element_Derived"/>
</dbReference>
<dbReference type="Gene3D" id="1.10.10.60">
    <property type="entry name" value="Homeodomain-like"/>
    <property type="match status" value="1"/>
</dbReference>
<dbReference type="SMART" id="SM00674">
    <property type="entry name" value="CENPB"/>
    <property type="match status" value="1"/>
</dbReference>
<evidence type="ECO:0000313" key="3">
    <source>
        <dbReference type="EMBL" id="CAG8798029.1"/>
    </source>
</evidence>
<accession>A0A9N9JUJ9</accession>
<gene>
    <name evidence="3" type="ORF">DERYTH_LOCUS22798</name>
</gene>
<dbReference type="AlphaFoldDB" id="A0A9N9JUJ9"/>
<reference evidence="3" key="1">
    <citation type="submission" date="2021-06" db="EMBL/GenBank/DDBJ databases">
        <authorList>
            <person name="Kallberg Y."/>
            <person name="Tangrot J."/>
            <person name="Rosling A."/>
        </authorList>
    </citation>
    <scope>NUCLEOTIDE SEQUENCE</scope>
    <source>
        <strain evidence="3">MA453B</strain>
    </source>
</reference>
<feature type="non-terminal residue" evidence="3">
    <location>
        <position position="428"/>
    </location>
</feature>
<dbReference type="OrthoDB" id="2350305at2759"/>
<evidence type="ECO:0000256" key="1">
    <source>
        <dbReference type="ARBA" id="ARBA00023125"/>
    </source>
</evidence>
<dbReference type="InterPro" id="IPR009057">
    <property type="entry name" value="Homeodomain-like_sf"/>
</dbReference>
<dbReference type="Proteomes" id="UP000789405">
    <property type="component" value="Unassembled WGS sequence"/>
</dbReference>
<keyword evidence="4" id="KW-1185">Reference proteome</keyword>
<organism evidence="3 4">
    <name type="scientific">Dentiscutata erythropus</name>
    <dbReference type="NCBI Taxonomy" id="1348616"/>
    <lineage>
        <taxon>Eukaryota</taxon>
        <taxon>Fungi</taxon>
        <taxon>Fungi incertae sedis</taxon>
        <taxon>Mucoromycota</taxon>
        <taxon>Glomeromycotina</taxon>
        <taxon>Glomeromycetes</taxon>
        <taxon>Diversisporales</taxon>
        <taxon>Gigasporaceae</taxon>
        <taxon>Dentiscutata</taxon>
    </lineage>
</organism>
<proteinExistence type="predicted"/>
<evidence type="ECO:0000259" key="2">
    <source>
        <dbReference type="PROSITE" id="PS51253"/>
    </source>
</evidence>
<dbReference type="PANTHER" id="PTHR19303:SF73">
    <property type="entry name" value="PROTEIN PDC2"/>
    <property type="match status" value="1"/>
</dbReference>
<evidence type="ECO:0000313" key="4">
    <source>
        <dbReference type="Proteomes" id="UP000789405"/>
    </source>
</evidence>
<feature type="domain" description="HTH CENPB-type" evidence="2">
    <location>
        <begin position="31"/>
        <end position="103"/>
    </location>
</feature>
<feature type="non-terminal residue" evidence="3">
    <location>
        <position position="1"/>
    </location>
</feature>
<dbReference type="InterPro" id="IPR004875">
    <property type="entry name" value="DDE_SF_endonuclease_dom"/>
</dbReference>
<comment type="caution">
    <text evidence="3">The sequence shown here is derived from an EMBL/GenBank/DDBJ whole genome shotgun (WGS) entry which is preliminary data.</text>
</comment>